<dbReference type="Proteomes" id="UP001054902">
    <property type="component" value="Unassembled WGS sequence"/>
</dbReference>
<evidence type="ECO:0000313" key="2">
    <source>
        <dbReference type="Proteomes" id="UP001054902"/>
    </source>
</evidence>
<proteinExistence type="predicted"/>
<sequence length="147" mass="16460">MKNKEPTTVQATPVNGSKTFPWHRVPKKMKFKMAATDNVSAIECKVQMGSANVAICRELHVGWGNVNEAIVFDKVRVNMGSIDHLHCLRSTQQRITMGAVEKVTYYDTVEELVAYAMQKANLEPNTECEADIPVAMPLPYNPQHSNK</sequence>
<evidence type="ECO:0000313" key="1">
    <source>
        <dbReference type="EMBL" id="GFH57856.1"/>
    </source>
</evidence>
<keyword evidence="2" id="KW-1185">Reference proteome</keyword>
<comment type="caution">
    <text evidence="1">The sequence shown here is derived from an EMBL/GenBank/DDBJ whole genome shotgun (WGS) entry which is preliminary data.</text>
</comment>
<organism evidence="1 2">
    <name type="scientific">Chaetoceros tenuissimus</name>
    <dbReference type="NCBI Taxonomy" id="426638"/>
    <lineage>
        <taxon>Eukaryota</taxon>
        <taxon>Sar</taxon>
        <taxon>Stramenopiles</taxon>
        <taxon>Ochrophyta</taxon>
        <taxon>Bacillariophyta</taxon>
        <taxon>Coscinodiscophyceae</taxon>
        <taxon>Chaetocerotophycidae</taxon>
        <taxon>Chaetocerotales</taxon>
        <taxon>Chaetocerotaceae</taxon>
        <taxon>Chaetoceros</taxon>
    </lineage>
</organism>
<reference evidence="1 2" key="1">
    <citation type="journal article" date="2021" name="Sci. Rep.">
        <title>The genome of the diatom Chaetoceros tenuissimus carries an ancient integrated fragment of an extant virus.</title>
        <authorList>
            <person name="Hongo Y."/>
            <person name="Kimura K."/>
            <person name="Takaki Y."/>
            <person name="Yoshida Y."/>
            <person name="Baba S."/>
            <person name="Kobayashi G."/>
            <person name="Nagasaki K."/>
            <person name="Hano T."/>
            <person name="Tomaru Y."/>
        </authorList>
    </citation>
    <scope>NUCLEOTIDE SEQUENCE [LARGE SCALE GENOMIC DNA]</scope>
    <source>
        <strain evidence="1 2">NIES-3715</strain>
    </source>
</reference>
<protein>
    <submittedName>
        <fullName evidence="1">Uncharacterized protein</fullName>
    </submittedName>
</protein>
<gene>
    <name evidence="1" type="ORF">CTEN210_14332</name>
</gene>
<dbReference type="AlphaFoldDB" id="A0AAD3HC65"/>
<name>A0AAD3HC65_9STRA</name>
<dbReference type="EMBL" id="BLLK01000058">
    <property type="protein sequence ID" value="GFH57856.1"/>
    <property type="molecule type" value="Genomic_DNA"/>
</dbReference>
<accession>A0AAD3HC65</accession>